<comment type="cofactor">
    <cofactor evidence="1">
        <name>Zn(2+)</name>
        <dbReference type="ChEBI" id="CHEBI:29105"/>
    </cofactor>
</comment>
<reference evidence="7 8" key="1">
    <citation type="submission" date="2016-03" db="EMBL/GenBank/DDBJ databases">
        <title>The draft genome sequence of Fonsecaea nubica causative agent of cutaneous subcutaneous infection in human host.</title>
        <authorList>
            <person name="Costa F."/>
            <person name="Sybren D.H."/>
            <person name="Raittz R.T."/>
            <person name="Weiss V.A."/>
            <person name="Leao A.C."/>
            <person name="Gomes R."/>
            <person name="De Souza E.M."/>
            <person name="Pedrosa F.O."/>
            <person name="Steffens M.B."/>
            <person name="Bombassaro A."/>
            <person name="Tadra-Sfeir M.Z."/>
            <person name="Moreno L.F."/>
            <person name="Najafzadeh M.J."/>
            <person name="Felipe M.S."/>
            <person name="Teixeira M."/>
            <person name="Sun J."/>
            <person name="Xi L."/>
            <person name="Castro M.A."/>
            <person name="Vicente V.A."/>
        </authorList>
    </citation>
    <scope>NUCLEOTIDE SEQUENCE [LARGE SCALE GENOMIC DNA]</scope>
    <source>
        <strain evidence="7 8">CBS 269.64</strain>
    </source>
</reference>
<keyword evidence="4" id="KW-0378">Hydrolase</keyword>
<dbReference type="InterPro" id="IPR036866">
    <property type="entry name" value="RibonucZ/Hydroxyglut_hydro"/>
</dbReference>
<dbReference type="PANTHER" id="PTHR42978:SF2">
    <property type="entry name" value="102 KBASES UNSTABLE REGION: FROM 1 TO 119443"/>
    <property type="match status" value="1"/>
</dbReference>
<keyword evidence="5" id="KW-0862">Zinc</keyword>
<dbReference type="RefSeq" id="XP_022505295.1">
    <property type="nucleotide sequence ID" value="XM_022638330.1"/>
</dbReference>
<dbReference type="CDD" id="cd07729">
    <property type="entry name" value="AHL_lactonase_MBL-fold"/>
    <property type="match status" value="1"/>
</dbReference>
<dbReference type="PANTHER" id="PTHR42978">
    <property type="entry name" value="QUORUM-QUENCHING LACTONASE YTNP-RELATED-RELATED"/>
    <property type="match status" value="1"/>
</dbReference>
<accession>A0A178DGE4</accession>
<dbReference type="Proteomes" id="UP000185904">
    <property type="component" value="Unassembled WGS sequence"/>
</dbReference>
<evidence type="ECO:0000259" key="6">
    <source>
        <dbReference type="SMART" id="SM00849"/>
    </source>
</evidence>
<evidence type="ECO:0000256" key="5">
    <source>
        <dbReference type="ARBA" id="ARBA00022833"/>
    </source>
</evidence>
<organism evidence="7 8">
    <name type="scientific">Fonsecaea nubica</name>
    <dbReference type="NCBI Taxonomy" id="856822"/>
    <lineage>
        <taxon>Eukaryota</taxon>
        <taxon>Fungi</taxon>
        <taxon>Dikarya</taxon>
        <taxon>Ascomycota</taxon>
        <taxon>Pezizomycotina</taxon>
        <taxon>Eurotiomycetes</taxon>
        <taxon>Chaetothyriomycetidae</taxon>
        <taxon>Chaetothyriales</taxon>
        <taxon>Herpotrichiellaceae</taxon>
        <taxon>Fonsecaea</taxon>
    </lineage>
</organism>
<name>A0A178DGE4_9EURO</name>
<keyword evidence="8" id="KW-1185">Reference proteome</keyword>
<comment type="caution">
    <text evidence="7">The sequence shown here is derived from an EMBL/GenBank/DDBJ whole genome shotgun (WGS) entry which is preliminary data.</text>
</comment>
<dbReference type="EMBL" id="LVCJ01000001">
    <property type="protein sequence ID" value="OAL40283.1"/>
    <property type="molecule type" value="Genomic_DNA"/>
</dbReference>
<proteinExistence type="inferred from homology"/>
<dbReference type="OrthoDB" id="10250730at2759"/>
<dbReference type="InterPro" id="IPR001279">
    <property type="entry name" value="Metallo-B-lactamas"/>
</dbReference>
<dbReference type="InterPro" id="IPR051013">
    <property type="entry name" value="MBL_superfamily_lactonases"/>
</dbReference>
<dbReference type="Gene3D" id="3.60.15.10">
    <property type="entry name" value="Ribonuclease Z/Hydroxyacylglutathione hydrolase-like"/>
    <property type="match status" value="1"/>
</dbReference>
<dbReference type="SUPFAM" id="SSF56281">
    <property type="entry name" value="Metallo-hydrolase/oxidoreductase"/>
    <property type="match status" value="1"/>
</dbReference>
<feature type="domain" description="Metallo-beta-lactamase" evidence="6">
    <location>
        <begin position="63"/>
        <end position="275"/>
    </location>
</feature>
<dbReference type="GO" id="GO:0016787">
    <property type="term" value="F:hydrolase activity"/>
    <property type="evidence" value="ECO:0007669"/>
    <property type="project" value="UniProtKB-KW"/>
</dbReference>
<dbReference type="GO" id="GO:0046872">
    <property type="term" value="F:metal ion binding"/>
    <property type="evidence" value="ECO:0007669"/>
    <property type="project" value="UniProtKB-KW"/>
</dbReference>
<evidence type="ECO:0000256" key="4">
    <source>
        <dbReference type="ARBA" id="ARBA00022801"/>
    </source>
</evidence>
<evidence type="ECO:0000313" key="8">
    <source>
        <dbReference type="Proteomes" id="UP000185904"/>
    </source>
</evidence>
<dbReference type="AlphaFoldDB" id="A0A178DGE4"/>
<evidence type="ECO:0000256" key="2">
    <source>
        <dbReference type="ARBA" id="ARBA00007749"/>
    </source>
</evidence>
<evidence type="ECO:0000256" key="1">
    <source>
        <dbReference type="ARBA" id="ARBA00001947"/>
    </source>
</evidence>
<keyword evidence="3" id="KW-0479">Metal-binding</keyword>
<evidence type="ECO:0000256" key="3">
    <source>
        <dbReference type="ARBA" id="ARBA00022723"/>
    </source>
</evidence>
<protein>
    <recommendedName>
        <fullName evidence="6">Metallo-beta-lactamase domain-containing protein</fullName>
    </recommendedName>
</protein>
<sequence length="289" mass="32383">MASSNVAAQLTQAQVPAFKCPPGTKMHFLELGVLQADEGWLLRGGNTSTTSNKNPENKRRDLIVLAALIEYPGVGLILFETGCAEDLQIAWPAPLTDVFPRTVYDEKHKLPAAIKATGNDIKDVKAVVIGHLHLDHAGGLEHFLDTDVPIYVHEEEFKHACWAVATGADLGVYLPGYMSLDRLKWNTFTEDHLDLYQGITLHHSPGHTPGLCVMQVNLEQSGTWIWTTDQFHIAENYELSHPHGWLARDHNAWIKSLKMIQRLQRLFNAKLVFGHDTDVAKKYMGQSYE</sequence>
<dbReference type="SMART" id="SM00849">
    <property type="entry name" value="Lactamase_B"/>
    <property type="match status" value="1"/>
</dbReference>
<comment type="similarity">
    <text evidence="2">Belongs to the metallo-beta-lactamase superfamily.</text>
</comment>
<dbReference type="GeneID" id="34583446"/>
<gene>
    <name evidence="7" type="ORF">AYO20_00019</name>
</gene>
<dbReference type="Pfam" id="PF00753">
    <property type="entry name" value="Lactamase_B"/>
    <property type="match status" value="1"/>
</dbReference>
<evidence type="ECO:0000313" key="7">
    <source>
        <dbReference type="EMBL" id="OAL40283.1"/>
    </source>
</evidence>